<evidence type="ECO:0000313" key="1">
    <source>
        <dbReference type="EMBL" id="KAA2373108.1"/>
    </source>
</evidence>
<name>A0A5B3HK93_9BACT</name>
<dbReference type="Proteomes" id="UP000322940">
    <property type="component" value="Unassembled WGS sequence"/>
</dbReference>
<dbReference type="Proteomes" id="UP001205035">
    <property type="component" value="Unassembled WGS sequence"/>
</dbReference>
<gene>
    <name evidence="1" type="ORF">F2Y10_16745</name>
    <name evidence="2" type="ORF">NE651_14650</name>
</gene>
<reference evidence="1 3" key="1">
    <citation type="journal article" date="2019" name="Nat. Med.">
        <title>A library of human gut bacterial isolates paired with longitudinal multiomics data enables mechanistic microbiome research.</title>
        <authorList>
            <person name="Poyet M."/>
            <person name="Groussin M."/>
            <person name="Gibbons S.M."/>
            <person name="Avila-Pacheco J."/>
            <person name="Jiang X."/>
            <person name="Kearney S.M."/>
            <person name="Perrotta A.R."/>
            <person name="Berdy B."/>
            <person name="Zhao S."/>
            <person name="Lieberman T.D."/>
            <person name="Swanson P.K."/>
            <person name="Smith M."/>
            <person name="Roesemann S."/>
            <person name="Alexander J.E."/>
            <person name="Rich S.A."/>
            <person name="Livny J."/>
            <person name="Vlamakis H."/>
            <person name="Clish C."/>
            <person name="Bullock K."/>
            <person name="Deik A."/>
            <person name="Scott J."/>
            <person name="Pierce K.A."/>
            <person name="Xavier R.J."/>
            <person name="Alm E.J."/>
        </authorList>
    </citation>
    <scope>NUCLEOTIDE SEQUENCE [LARGE SCALE GENOMIC DNA]</scope>
    <source>
        <strain evidence="1 3">BIOML-A266</strain>
    </source>
</reference>
<accession>A0A5B3HK93</accession>
<evidence type="ECO:0000313" key="2">
    <source>
        <dbReference type="EMBL" id="MCQ5084124.1"/>
    </source>
</evidence>
<dbReference type="EMBL" id="JANGBQ010000036">
    <property type="protein sequence ID" value="MCQ5084124.1"/>
    <property type="molecule type" value="Genomic_DNA"/>
</dbReference>
<evidence type="ECO:0000313" key="3">
    <source>
        <dbReference type="Proteomes" id="UP000322940"/>
    </source>
</evidence>
<proteinExistence type="predicted"/>
<organism evidence="1 3">
    <name type="scientific">Alistipes onderdonkii</name>
    <dbReference type="NCBI Taxonomy" id="328813"/>
    <lineage>
        <taxon>Bacteria</taxon>
        <taxon>Pseudomonadati</taxon>
        <taxon>Bacteroidota</taxon>
        <taxon>Bacteroidia</taxon>
        <taxon>Bacteroidales</taxon>
        <taxon>Rikenellaceae</taxon>
        <taxon>Alistipes</taxon>
    </lineage>
</organism>
<reference evidence="2" key="2">
    <citation type="submission" date="2022-06" db="EMBL/GenBank/DDBJ databases">
        <title>Isolation of gut microbiota from human fecal samples.</title>
        <authorList>
            <person name="Pamer E.G."/>
            <person name="Barat B."/>
            <person name="Waligurski E."/>
            <person name="Medina S."/>
            <person name="Paddock L."/>
            <person name="Mostad J."/>
        </authorList>
    </citation>
    <scope>NUCLEOTIDE SEQUENCE</scope>
    <source>
        <strain evidence="2">DFI.6.22</strain>
    </source>
</reference>
<sequence length="66" mass="7741">MMKKFTPAGRGTLKKFFQKYFPEPLRRFSGRERPPMPIPEERAAAPFLFQNVSVRYEYQKGSEGNV</sequence>
<comment type="caution">
    <text evidence="1">The sequence shown here is derived from an EMBL/GenBank/DDBJ whole genome shotgun (WGS) entry which is preliminary data.</text>
</comment>
<dbReference type="RefSeq" id="WP_130066107.1">
    <property type="nucleotide sequence ID" value="NZ_DAWDON010000005.1"/>
</dbReference>
<dbReference type="AlphaFoldDB" id="A0A5B3HK93"/>
<protein>
    <submittedName>
        <fullName evidence="1">Uncharacterized protein</fullName>
    </submittedName>
</protein>
<dbReference type="EMBL" id="VVXH01000050">
    <property type="protein sequence ID" value="KAA2373108.1"/>
    <property type="molecule type" value="Genomic_DNA"/>
</dbReference>